<name>A0A840YJX4_9SPHN</name>
<protein>
    <submittedName>
        <fullName evidence="1">Uncharacterized protein</fullName>
    </submittedName>
</protein>
<proteinExistence type="predicted"/>
<dbReference type="RefSeq" id="WP_184083874.1">
    <property type="nucleotide sequence ID" value="NZ_JACIJF010000001.1"/>
</dbReference>
<accession>A0A840YJX4</accession>
<comment type="caution">
    <text evidence="1">The sequence shown here is derived from an EMBL/GenBank/DDBJ whole genome shotgun (WGS) entry which is preliminary data.</text>
</comment>
<keyword evidence="2" id="KW-1185">Reference proteome</keyword>
<dbReference type="Proteomes" id="UP000527143">
    <property type="component" value="Unassembled WGS sequence"/>
</dbReference>
<reference evidence="1 2" key="1">
    <citation type="submission" date="2020-08" db="EMBL/GenBank/DDBJ databases">
        <title>Genomic Encyclopedia of Type Strains, Phase IV (KMG-IV): sequencing the most valuable type-strain genomes for metagenomic binning, comparative biology and taxonomic classification.</title>
        <authorList>
            <person name="Goeker M."/>
        </authorList>
    </citation>
    <scope>NUCLEOTIDE SEQUENCE [LARGE SCALE GENOMIC DNA]</scope>
    <source>
        <strain evidence="1 2">DSM 26736</strain>
    </source>
</reference>
<dbReference type="AlphaFoldDB" id="A0A840YJX4"/>
<organism evidence="1 2">
    <name type="scientific">Sphingomonas xinjiangensis</name>
    <dbReference type="NCBI Taxonomy" id="643568"/>
    <lineage>
        <taxon>Bacteria</taxon>
        <taxon>Pseudomonadati</taxon>
        <taxon>Pseudomonadota</taxon>
        <taxon>Alphaproteobacteria</taxon>
        <taxon>Sphingomonadales</taxon>
        <taxon>Sphingomonadaceae</taxon>
        <taxon>Sphingomonas</taxon>
    </lineage>
</organism>
<dbReference type="EMBL" id="JACIJF010000001">
    <property type="protein sequence ID" value="MBB5709296.1"/>
    <property type="molecule type" value="Genomic_DNA"/>
</dbReference>
<gene>
    <name evidence="1" type="ORF">FHT02_000502</name>
</gene>
<evidence type="ECO:0000313" key="1">
    <source>
        <dbReference type="EMBL" id="MBB5709296.1"/>
    </source>
</evidence>
<evidence type="ECO:0000313" key="2">
    <source>
        <dbReference type="Proteomes" id="UP000527143"/>
    </source>
</evidence>
<sequence length="103" mass="11719">MSLGSFTTELCWEDADGNEVEASVRVLYSRHNAYPETLEDIGCEAAVEIISITPADPTIRVPERFETDDDLMAECMADWAAEKIDAAEWRAQCRRDDLLMERF</sequence>